<dbReference type="GO" id="GO:0051087">
    <property type="term" value="F:protein-folding chaperone binding"/>
    <property type="evidence" value="ECO:0007669"/>
    <property type="project" value="TreeGrafter"/>
</dbReference>
<dbReference type="PANTHER" id="PTHR22932:SF1">
    <property type="entry name" value="CO-CHAPERONE PROTEIN DAF-41"/>
    <property type="match status" value="1"/>
</dbReference>
<dbReference type="CDD" id="cd06465">
    <property type="entry name" value="p23_hB-ind1_like"/>
    <property type="match status" value="1"/>
</dbReference>
<feature type="region of interest" description="Disordered" evidence="2">
    <location>
        <begin position="198"/>
        <end position="230"/>
    </location>
</feature>
<dbReference type="InterPro" id="IPR007052">
    <property type="entry name" value="CS_dom"/>
</dbReference>
<evidence type="ECO:0000259" key="3">
    <source>
        <dbReference type="PROSITE" id="PS51203"/>
    </source>
</evidence>
<feature type="domain" description="CS" evidence="3">
    <location>
        <begin position="3"/>
        <end position="109"/>
    </location>
</feature>
<dbReference type="OrthoDB" id="1564555at2759"/>
<feature type="compositionally biased region" description="Acidic residues" evidence="2">
    <location>
        <begin position="209"/>
        <end position="230"/>
    </location>
</feature>
<proteinExistence type="inferred from homology"/>
<comment type="caution">
    <text evidence="4">The sequence shown here is derived from an EMBL/GenBank/DDBJ whole genome shotgun (WGS) entry which is preliminary data.</text>
</comment>
<dbReference type="InterPro" id="IPR045250">
    <property type="entry name" value="p23-like"/>
</dbReference>
<dbReference type="GO" id="GO:0051879">
    <property type="term" value="F:Hsp90 protein binding"/>
    <property type="evidence" value="ECO:0007669"/>
    <property type="project" value="InterPro"/>
</dbReference>
<comment type="similarity">
    <text evidence="1">Belongs to the p23/wos2 family.</text>
</comment>
<organism evidence="4 5">
    <name type="scientific">Rhodotorula toruloides</name>
    <name type="common">Yeast</name>
    <name type="synonym">Rhodosporidium toruloides</name>
    <dbReference type="NCBI Taxonomy" id="5286"/>
    <lineage>
        <taxon>Eukaryota</taxon>
        <taxon>Fungi</taxon>
        <taxon>Dikarya</taxon>
        <taxon>Basidiomycota</taxon>
        <taxon>Pucciniomycotina</taxon>
        <taxon>Microbotryomycetes</taxon>
        <taxon>Sporidiobolales</taxon>
        <taxon>Sporidiobolaceae</taxon>
        <taxon>Rhodotorula</taxon>
    </lineage>
</organism>
<dbReference type="SUPFAM" id="SSF49764">
    <property type="entry name" value="HSP20-like chaperones"/>
    <property type="match status" value="1"/>
</dbReference>
<evidence type="ECO:0000313" key="4">
    <source>
        <dbReference type="EMBL" id="GEM06937.1"/>
    </source>
</evidence>
<dbReference type="Gene3D" id="2.60.40.790">
    <property type="match status" value="1"/>
</dbReference>
<evidence type="ECO:0000313" key="5">
    <source>
        <dbReference type="Proteomes" id="UP000321518"/>
    </source>
</evidence>
<accession>A0A511K996</accession>
<dbReference type="PANTHER" id="PTHR22932">
    <property type="entry name" value="TELOMERASE-BINDING PROTEIN P23 HSP90 CO-CHAPERONE"/>
    <property type="match status" value="1"/>
</dbReference>
<dbReference type="GO" id="GO:0005634">
    <property type="term" value="C:nucleus"/>
    <property type="evidence" value="ECO:0007669"/>
    <property type="project" value="TreeGrafter"/>
</dbReference>
<gene>
    <name evidence="4" type="ORF">Rt10032_c02g0954</name>
</gene>
<evidence type="ECO:0000256" key="1">
    <source>
        <dbReference type="ARBA" id="ARBA00025733"/>
    </source>
</evidence>
<dbReference type="PROSITE" id="PS51203">
    <property type="entry name" value="CS"/>
    <property type="match status" value="1"/>
</dbReference>
<evidence type="ECO:0000256" key="2">
    <source>
        <dbReference type="SAM" id="MobiDB-lite"/>
    </source>
</evidence>
<dbReference type="AlphaFoldDB" id="A0A511K996"/>
<dbReference type="EMBL" id="BJWK01000002">
    <property type="protein sequence ID" value="GEM06937.1"/>
    <property type="molecule type" value="Genomic_DNA"/>
</dbReference>
<protein>
    <submittedName>
        <fullName evidence="4">Wos2 protein</fullName>
    </submittedName>
</protein>
<dbReference type="GO" id="GO:0005829">
    <property type="term" value="C:cytosol"/>
    <property type="evidence" value="ECO:0007669"/>
    <property type="project" value="TreeGrafter"/>
</dbReference>
<dbReference type="Proteomes" id="UP000321518">
    <property type="component" value="Unassembled WGS sequence"/>
</dbReference>
<dbReference type="GO" id="GO:0006457">
    <property type="term" value="P:protein folding"/>
    <property type="evidence" value="ECO:0007669"/>
    <property type="project" value="TreeGrafter"/>
</dbReference>
<name>A0A511K996_RHOTO</name>
<reference evidence="4 5" key="1">
    <citation type="submission" date="2019-07" db="EMBL/GenBank/DDBJ databases">
        <title>Rhodotorula toruloides NBRC10032 genome sequencing.</title>
        <authorList>
            <person name="Shida Y."/>
            <person name="Takaku H."/>
            <person name="Ogasawara W."/>
            <person name="Mori K."/>
        </authorList>
    </citation>
    <scope>NUCLEOTIDE SEQUENCE [LARGE SCALE GENOMIC DNA]</scope>
    <source>
        <strain evidence="4 5">NBRC10032</strain>
    </source>
</reference>
<sequence>MAPTHPELLWAQRSSETDPERNIIYLTINAPELDPSYTFSVDGNKLKFEGRSREVASKGTATTLDAKDYALDLELFDEVEEARRGLTGKGVQVVLKKKKAQEEYWPRLLKEKGKNSRIQTDWSKWVDEDEQDEAAAADDDFGMGGGMPDMGGMGGMPGMGGMGGMGGGAGGMDFASMMGGGAGGAGGMDFAKMMEQMKAAGVGGGEEGLGGEEGGEDSSDDEGPPPLEEA</sequence>
<dbReference type="GO" id="GO:0051131">
    <property type="term" value="P:chaperone-mediated protein complex assembly"/>
    <property type="evidence" value="ECO:0007669"/>
    <property type="project" value="TreeGrafter"/>
</dbReference>
<dbReference type="InterPro" id="IPR008978">
    <property type="entry name" value="HSP20-like_chaperone"/>
</dbReference>